<feature type="region of interest" description="Disordered" evidence="1">
    <location>
        <begin position="1"/>
        <end position="24"/>
    </location>
</feature>
<keyword evidence="3" id="KW-1185">Reference proteome</keyword>
<evidence type="ECO:0000313" key="3">
    <source>
        <dbReference type="Proteomes" id="UP000239089"/>
    </source>
</evidence>
<dbReference type="EMBL" id="NHSJ01000112">
    <property type="protein sequence ID" value="PPQ28254.1"/>
    <property type="molecule type" value="Genomic_DNA"/>
</dbReference>
<organism evidence="2 3">
    <name type="scientific">Rhodoblastus sphagnicola</name>
    <dbReference type="NCBI Taxonomy" id="333368"/>
    <lineage>
        <taxon>Bacteria</taxon>
        <taxon>Pseudomonadati</taxon>
        <taxon>Pseudomonadota</taxon>
        <taxon>Alphaproteobacteria</taxon>
        <taxon>Hyphomicrobiales</taxon>
        <taxon>Rhodoblastaceae</taxon>
        <taxon>Rhodoblastus</taxon>
    </lineage>
</organism>
<proteinExistence type="predicted"/>
<dbReference type="Proteomes" id="UP000239089">
    <property type="component" value="Unassembled WGS sequence"/>
</dbReference>
<reference evidence="2 3" key="1">
    <citation type="journal article" date="2018" name="Arch. Microbiol.">
        <title>New insights into the metabolic potential of the phototrophic purple bacterium Rhodopila globiformis DSM 161(T) from its draft genome sequence and evidence for a vanadium-dependent nitrogenase.</title>
        <authorList>
            <person name="Imhoff J.F."/>
            <person name="Rahn T."/>
            <person name="Kunzel S."/>
            <person name="Neulinger S.C."/>
        </authorList>
    </citation>
    <scope>NUCLEOTIDE SEQUENCE [LARGE SCALE GENOMIC DNA]</scope>
    <source>
        <strain evidence="2 3">DSM 16996</strain>
    </source>
</reference>
<protein>
    <submittedName>
        <fullName evidence="2">Uncharacterized protein</fullName>
    </submittedName>
</protein>
<sequence>MGSPPRGAGARKPPLEETAGRKGSVFRGARYGDLNTAVSAGRRLFRGSAPGSDASAFGEEADRLSCVGIFPKTGRPERVRAGILDAAARRQDEVGGGDEQNLEVENCAMLVMRCRS</sequence>
<comment type="caution">
    <text evidence="2">The sequence shown here is derived from an EMBL/GenBank/DDBJ whole genome shotgun (WGS) entry which is preliminary data.</text>
</comment>
<dbReference type="AlphaFoldDB" id="A0A2S6N0W2"/>
<accession>A0A2S6N0W2</accession>
<evidence type="ECO:0000313" key="2">
    <source>
        <dbReference type="EMBL" id="PPQ28254.1"/>
    </source>
</evidence>
<evidence type="ECO:0000256" key="1">
    <source>
        <dbReference type="SAM" id="MobiDB-lite"/>
    </source>
</evidence>
<name>A0A2S6N0W2_9HYPH</name>
<gene>
    <name evidence="2" type="ORF">CCR94_18350</name>
</gene>